<dbReference type="GeneID" id="92940119"/>
<sequence length="69" mass="8204">MARCTYDRAVYIASVYKKAIENAEYEINKDYNDMDLENNTIKQSIEEIVNEMLKECNNFCNEISSYTFR</sequence>
<dbReference type="KEGG" id="cld:CLSPO_c21150"/>
<evidence type="ECO:0000313" key="8">
    <source>
        <dbReference type="Proteomes" id="UP000223854"/>
    </source>
</evidence>
<keyword evidence="8" id="KW-1185">Reference proteome</keyword>
<evidence type="ECO:0000313" key="1">
    <source>
        <dbReference type="EMBL" id="AKC62835.1"/>
    </source>
</evidence>
<reference evidence="1" key="1">
    <citation type="submission" date="2014-08" db="EMBL/GenBank/DDBJ databases">
        <authorList>
            <person name="Kubiak A."/>
            <person name="Poehlein A."/>
            <person name="Daniel R."/>
            <person name="Minton N.P."/>
        </authorList>
    </citation>
    <scope>NUCLEOTIDE SEQUENCE</scope>
    <source>
        <strain evidence="1">NCIMB 10696</strain>
    </source>
</reference>
<evidence type="ECO:0000313" key="7">
    <source>
        <dbReference type="Proteomes" id="UP000033052"/>
    </source>
</evidence>
<dbReference type="EMBL" id="CP009225">
    <property type="protein sequence ID" value="AKC62835.1"/>
    <property type="molecule type" value="Genomic_DNA"/>
</dbReference>
<dbReference type="RefSeq" id="WP_033059793.1">
    <property type="nucleotide sequence ID" value="NZ_CBCRVC010000007.1"/>
</dbReference>
<evidence type="ECO:0000313" key="2">
    <source>
        <dbReference type="EMBL" id="AKC64196.1"/>
    </source>
</evidence>
<dbReference type="EMBL" id="PDLH01000007">
    <property type="protein sequence ID" value="PHG99983.1"/>
    <property type="molecule type" value="Genomic_DNA"/>
</dbReference>
<dbReference type="EMBL" id="SXCS01000006">
    <property type="protein sequence ID" value="NFR62119.1"/>
    <property type="molecule type" value="Genomic_DNA"/>
</dbReference>
<evidence type="ECO:0000313" key="6">
    <source>
        <dbReference type="EMBL" id="PHH02169.1"/>
    </source>
</evidence>
<gene>
    <name evidence="1" type="ORF">CLSPO_c21150</name>
    <name evidence="2" type="ORF">CLSPO_c35060</name>
    <name evidence="6" type="ORF">CRX47_01130</name>
    <name evidence="5" type="ORF">CRX47_09035</name>
    <name evidence="3" type="ORF">FDF70_07760</name>
    <name evidence="4" type="ORF">FDF70_11630</name>
</gene>
<dbReference type="Proteomes" id="UP000033052">
    <property type="component" value="Chromosome"/>
</dbReference>
<evidence type="ECO:0000313" key="3">
    <source>
        <dbReference type="EMBL" id="NFR61386.1"/>
    </source>
</evidence>
<accession>A0A1V9INN2</accession>
<reference evidence="3 9" key="4">
    <citation type="submission" date="2019-04" db="EMBL/GenBank/DDBJ databases">
        <title>Genome sequencing of Clostridium botulinum Groups I-IV and Clostridium butyricum.</title>
        <authorList>
            <person name="Brunt J."/>
            <person name="Van Vliet A.H.M."/>
            <person name="Stringer S.C."/>
            <person name="Carter A.T."/>
            <person name="Peck M.W."/>
        </authorList>
    </citation>
    <scope>NUCLEOTIDE SEQUENCE [LARGE SCALE GENOMIC DNA]</scope>
    <source>
        <strain evidence="3 9">IFR 18/108</strain>
    </source>
</reference>
<dbReference type="EMBL" id="CP009225">
    <property type="protein sequence ID" value="AKC64196.1"/>
    <property type="molecule type" value="Genomic_DNA"/>
</dbReference>
<dbReference type="KEGG" id="cld:CLSPO_c35060"/>
<dbReference type="EMBL" id="SXCS01000004">
    <property type="protein sequence ID" value="NFR61386.1"/>
    <property type="molecule type" value="Genomic_DNA"/>
</dbReference>
<proteinExistence type="predicted"/>
<reference evidence="1 7" key="2">
    <citation type="journal article" date="2015" name="PLoS ONE">
        <title>A universal mariner transposon system for forward genetic studies in the genus clostridium.</title>
        <authorList>
            <person name="Zhang Y."/>
            <person name="Grosse-Honebrink A."/>
            <person name="Minton N.P."/>
        </authorList>
    </citation>
    <scope>NUCLEOTIDE SEQUENCE [LARGE SCALE GENOMIC DNA]</scope>
    <source>
        <strain evidence="1 7">NCIMB 10696</strain>
    </source>
</reference>
<dbReference type="Proteomes" id="UP000223854">
    <property type="component" value="Unassembled WGS sequence"/>
</dbReference>
<reference evidence="5 8" key="3">
    <citation type="submission" date="2017-09" db="EMBL/GenBank/DDBJ databases">
        <title>FDA dAtabase for Regulatory Grade micrObial Sequences (FDA-ARGOS): Supporting development and validation of Infectious Disease Dx tests.</title>
        <authorList>
            <person name="Kerrigan L."/>
            <person name="Long C."/>
            <person name="Tallon L.J."/>
            <person name="Sadzewicz L."/>
            <person name="Ott S."/>
            <person name="Zhao X."/>
            <person name="Nagaraj S."/>
            <person name="Vavikolanu K."/>
            <person name="Aluvathingal J."/>
            <person name="Nadendla S."/>
            <person name="Sichtig H."/>
        </authorList>
    </citation>
    <scope>NUCLEOTIDE SEQUENCE [LARGE SCALE GENOMIC DNA]</scope>
    <source>
        <strain evidence="5 8">FDAARGOS_423</strain>
    </source>
</reference>
<organism evidence="3 9">
    <name type="scientific">Clostridium sporogenes</name>
    <dbReference type="NCBI Taxonomy" id="1509"/>
    <lineage>
        <taxon>Bacteria</taxon>
        <taxon>Bacillati</taxon>
        <taxon>Bacillota</taxon>
        <taxon>Clostridia</taxon>
        <taxon>Eubacteriales</taxon>
        <taxon>Clostridiaceae</taxon>
        <taxon>Clostridium</taxon>
    </lineage>
</organism>
<evidence type="ECO:0000313" key="5">
    <source>
        <dbReference type="EMBL" id="PHG99983.1"/>
    </source>
</evidence>
<protein>
    <submittedName>
        <fullName evidence="3">Uncharacterized protein</fullName>
    </submittedName>
</protein>
<dbReference type="Proteomes" id="UP000486601">
    <property type="component" value="Unassembled WGS sequence"/>
</dbReference>
<name>A0A1V9INN2_CLOSG</name>
<dbReference type="AlphaFoldDB" id="A0A1V9INN2"/>
<evidence type="ECO:0000313" key="9">
    <source>
        <dbReference type="Proteomes" id="UP000486601"/>
    </source>
</evidence>
<dbReference type="EMBL" id="PDLH01000005">
    <property type="protein sequence ID" value="PHH02169.1"/>
    <property type="molecule type" value="Genomic_DNA"/>
</dbReference>
<evidence type="ECO:0000313" key="4">
    <source>
        <dbReference type="EMBL" id="NFR62119.1"/>
    </source>
</evidence>